<feature type="transmembrane region" description="Helical" evidence="6">
    <location>
        <begin position="20"/>
        <end position="41"/>
    </location>
</feature>
<dbReference type="AlphaFoldDB" id="A0A0N1N1H6"/>
<keyword evidence="3 6" id="KW-0812">Transmembrane</keyword>
<keyword evidence="5 6" id="KW-0472">Membrane</keyword>
<comment type="caution">
    <text evidence="7">The sequence shown here is derived from an EMBL/GenBank/DDBJ whole genome shotgun (WGS) entry which is preliminary data.</text>
</comment>
<feature type="transmembrane region" description="Helical" evidence="6">
    <location>
        <begin position="185"/>
        <end position="202"/>
    </location>
</feature>
<protein>
    <submittedName>
        <fullName evidence="7">Membrane protein</fullName>
    </submittedName>
</protein>
<evidence type="ECO:0000256" key="4">
    <source>
        <dbReference type="ARBA" id="ARBA00022989"/>
    </source>
</evidence>
<reference evidence="7 8" key="1">
    <citation type="submission" date="2015-07" db="EMBL/GenBank/DDBJ databases">
        <title>Whole genome sequencing of Bosea vaviloviae isolated from cave pool.</title>
        <authorList>
            <person name="Tan N.E.H."/>
            <person name="Lee Y.P."/>
            <person name="Gan H.M."/>
            <person name="Barton H."/>
            <person name="Savka M.A."/>
        </authorList>
    </citation>
    <scope>NUCLEOTIDE SEQUENCE [LARGE SCALE GENOMIC DNA]</scope>
    <source>
        <strain evidence="7 8">SD260</strain>
    </source>
</reference>
<feature type="transmembrane region" description="Helical" evidence="6">
    <location>
        <begin position="158"/>
        <end position="179"/>
    </location>
</feature>
<dbReference type="InterPro" id="IPR051461">
    <property type="entry name" value="UPF0750_membrane"/>
</dbReference>
<feature type="transmembrane region" description="Helical" evidence="6">
    <location>
        <begin position="61"/>
        <end position="81"/>
    </location>
</feature>
<evidence type="ECO:0000256" key="1">
    <source>
        <dbReference type="ARBA" id="ARBA00004651"/>
    </source>
</evidence>
<evidence type="ECO:0000256" key="3">
    <source>
        <dbReference type="ARBA" id="ARBA00022692"/>
    </source>
</evidence>
<keyword evidence="4 6" id="KW-1133">Transmembrane helix</keyword>
<dbReference type="PANTHER" id="PTHR33545:SF5">
    <property type="entry name" value="UPF0750 MEMBRANE PROTEIN YITT"/>
    <property type="match status" value="1"/>
</dbReference>
<keyword evidence="8" id="KW-1185">Reference proteome</keyword>
<name>A0A0N1N1H6_9HYPH</name>
<evidence type="ECO:0000313" key="7">
    <source>
        <dbReference type="EMBL" id="KPH79112.1"/>
    </source>
</evidence>
<dbReference type="PATRIC" id="fig|1526658.3.peg.482"/>
<dbReference type="GO" id="GO:0005886">
    <property type="term" value="C:plasma membrane"/>
    <property type="evidence" value="ECO:0007669"/>
    <property type="project" value="UniProtKB-SubCell"/>
</dbReference>
<accession>A0A0N1N1H6</accession>
<dbReference type="InterPro" id="IPR003740">
    <property type="entry name" value="YitT"/>
</dbReference>
<dbReference type="Pfam" id="PF02588">
    <property type="entry name" value="YitT_membrane"/>
    <property type="match status" value="1"/>
</dbReference>
<keyword evidence="2" id="KW-1003">Cell membrane</keyword>
<feature type="transmembrane region" description="Helical" evidence="6">
    <location>
        <begin position="117"/>
        <end position="137"/>
    </location>
</feature>
<evidence type="ECO:0000313" key="8">
    <source>
        <dbReference type="Proteomes" id="UP000037822"/>
    </source>
</evidence>
<evidence type="ECO:0000256" key="2">
    <source>
        <dbReference type="ARBA" id="ARBA00022475"/>
    </source>
</evidence>
<feature type="transmembrane region" description="Helical" evidence="6">
    <location>
        <begin position="93"/>
        <end position="111"/>
    </location>
</feature>
<dbReference type="EMBL" id="LGSZ01000052">
    <property type="protein sequence ID" value="KPH79112.1"/>
    <property type="molecule type" value="Genomic_DNA"/>
</dbReference>
<evidence type="ECO:0000256" key="6">
    <source>
        <dbReference type="SAM" id="Phobius"/>
    </source>
</evidence>
<proteinExistence type="predicted"/>
<sequence>MARMSQTTAPLASSTERHRLYEDALAILLGTLMVSVGIALFSKAMIMTGGAAGLALLLQYATGLEFGLLFSLINLPFYWLAFRRMGLRFTLRTFVAVGVVSLLVQATPLWLDIASVQPIYAALAGGSIMGLGLLALARHRTAIGGVNILALYLQEKRGWRAGWTQLAIDAGIFAAAVFVLPLDRLAVSLLGTLVLNAVLGMNHKPGRYMGIS</sequence>
<evidence type="ECO:0000256" key="5">
    <source>
        <dbReference type="ARBA" id="ARBA00023136"/>
    </source>
</evidence>
<dbReference type="PANTHER" id="PTHR33545">
    <property type="entry name" value="UPF0750 MEMBRANE PROTEIN YITT-RELATED"/>
    <property type="match status" value="1"/>
</dbReference>
<gene>
    <name evidence="7" type="ORF">AE618_19585</name>
</gene>
<dbReference type="Proteomes" id="UP000037822">
    <property type="component" value="Unassembled WGS sequence"/>
</dbReference>
<comment type="subcellular location">
    <subcellularLocation>
        <location evidence="1">Cell membrane</location>
        <topology evidence="1">Multi-pass membrane protein</topology>
    </subcellularLocation>
</comment>
<organism evidence="7 8">
    <name type="scientific">Bosea vaviloviae</name>
    <dbReference type="NCBI Taxonomy" id="1526658"/>
    <lineage>
        <taxon>Bacteria</taxon>
        <taxon>Pseudomonadati</taxon>
        <taxon>Pseudomonadota</taxon>
        <taxon>Alphaproteobacteria</taxon>
        <taxon>Hyphomicrobiales</taxon>
        <taxon>Boseaceae</taxon>
        <taxon>Bosea</taxon>
    </lineage>
</organism>